<name>A0A2S7XNK4_9GAMM</name>
<dbReference type="InterPro" id="IPR023170">
    <property type="entry name" value="HhH_base_excis_C"/>
</dbReference>
<dbReference type="Pfam" id="PF00633">
    <property type="entry name" value="HHH"/>
    <property type="match status" value="1"/>
</dbReference>
<keyword evidence="6" id="KW-0004">4Fe-4S</keyword>
<dbReference type="GO" id="GO:0051539">
    <property type="term" value="F:4 iron, 4 sulfur cluster binding"/>
    <property type="evidence" value="ECO:0007669"/>
    <property type="project" value="UniProtKB-UniRule"/>
</dbReference>
<gene>
    <name evidence="16" type="primary">mutY</name>
    <name evidence="16" type="ORF">CXB77_17985</name>
</gene>
<dbReference type="FunFam" id="1.10.340.30:FF:000002">
    <property type="entry name" value="Adenine DNA glycosylase"/>
    <property type="match status" value="1"/>
</dbReference>
<keyword evidence="9" id="KW-0378">Hydrolase</keyword>
<keyword evidence="11" id="KW-0411">Iron-sulfur</keyword>
<evidence type="ECO:0000256" key="8">
    <source>
        <dbReference type="ARBA" id="ARBA00022763"/>
    </source>
</evidence>
<evidence type="ECO:0000256" key="1">
    <source>
        <dbReference type="ARBA" id="ARBA00000843"/>
    </source>
</evidence>
<keyword evidence="10 14" id="KW-0408">Iron</keyword>
<keyword evidence="8 14" id="KW-0227">DNA damage</keyword>
<dbReference type="Gene3D" id="3.90.79.10">
    <property type="entry name" value="Nucleoside Triphosphate Pyrophosphohydrolase"/>
    <property type="match status" value="1"/>
</dbReference>
<feature type="domain" description="HhH-GPD" evidence="15">
    <location>
        <begin position="42"/>
        <end position="193"/>
    </location>
</feature>
<protein>
    <recommendedName>
        <fullName evidence="5 14">Adenine DNA glycosylase</fullName>
        <ecNumber evidence="4 14">3.2.2.31</ecNumber>
    </recommendedName>
</protein>
<dbReference type="GO" id="GO:0000701">
    <property type="term" value="F:purine-specific mismatch base pair DNA N-glycosylase activity"/>
    <property type="evidence" value="ECO:0007669"/>
    <property type="project" value="UniProtKB-EC"/>
</dbReference>
<dbReference type="InterPro" id="IPR015797">
    <property type="entry name" value="NUDIX_hydrolase-like_dom_sf"/>
</dbReference>
<dbReference type="InterPro" id="IPR004036">
    <property type="entry name" value="Endonuclease-III-like_CS2"/>
</dbReference>
<evidence type="ECO:0000256" key="3">
    <source>
        <dbReference type="ARBA" id="ARBA00008343"/>
    </source>
</evidence>
<dbReference type="PROSITE" id="PS01155">
    <property type="entry name" value="ENDONUCLEASE_III_2"/>
    <property type="match status" value="1"/>
</dbReference>
<dbReference type="Gene3D" id="1.10.340.30">
    <property type="entry name" value="Hypothetical protein, domain 2"/>
    <property type="match status" value="1"/>
</dbReference>
<comment type="caution">
    <text evidence="16">The sequence shown here is derived from an EMBL/GenBank/DDBJ whole genome shotgun (WGS) entry which is preliminary data.</text>
</comment>
<evidence type="ECO:0000256" key="10">
    <source>
        <dbReference type="ARBA" id="ARBA00023004"/>
    </source>
</evidence>
<keyword evidence="13 14" id="KW-0326">Glycosidase</keyword>
<dbReference type="Pfam" id="PF00730">
    <property type="entry name" value="HhH-GPD"/>
    <property type="match status" value="1"/>
</dbReference>
<evidence type="ECO:0000256" key="7">
    <source>
        <dbReference type="ARBA" id="ARBA00022723"/>
    </source>
</evidence>
<dbReference type="SMART" id="SM00478">
    <property type="entry name" value="ENDO3c"/>
    <property type="match status" value="1"/>
</dbReference>
<dbReference type="SUPFAM" id="SSF55811">
    <property type="entry name" value="Nudix"/>
    <property type="match status" value="1"/>
</dbReference>
<dbReference type="PANTHER" id="PTHR42944">
    <property type="entry name" value="ADENINE DNA GLYCOSYLASE"/>
    <property type="match status" value="1"/>
</dbReference>
<keyword evidence="12" id="KW-0234">DNA repair</keyword>
<evidence type="ECO:0000259" key="15">
    <source>
        <dbReference type="SMART" id="SM00478"/>
    </source>
</evidence>
<dbReference type="GO" id="GO:0046872">
    <property type="term" value="F:metal ion binding"/>
    <property type="evidence" value="ECO:0007669"/>
    <property type="project" value="UniProtKB-UniRule"/>
</dbReference>
<dbReference type="GO" id="GO:0034039">
    <property type="term" value="F:8-oxo-7,8-dihydroguanine DNA N-glycosylase activity"/>
    <property type="evidence" value="ECO:0007669"/>
    <property type="project" value="TreeGrafter"/>
</dbReference>
<dbReference type="Proteomes" id="UP000239936">
    <property type="component" value="Unassembled WGS sequence"/>
</dbReference>
<evidence type="ECO:0000256" key="13">
    <source>
        <dbReference type="ARBA" id="ARBA00023295"/>
    </source>
</evidence>
<evidence type="ECO:0000256" key="9">
    <source>
        <dbReference type="ARBA" id="ARBA00022801"/>
    </source>
</evidence>
<dbReference type="InterPro" id="IPR044298">
    <property type="entry name" value="MIG/MutY"/>
</dbReference>
<comment type="similarity">
    <text evidence="3 14">Belongs to the Nth/MutY family.</text>
</comment>
<dbReference type="CDD" id="cd00056">
    <property type="entry name" value="ENDO3c"/>
    <property type="match status" value="1"/>
</dbReference>
<dbReference type="InterPro" id="IPR029119">
    <property type="entry name" value="MutY_C"/>
</dbReference>
<dbReference type="AlphaFoldDB" id="A0A2S7XNK4"/>
<dbReference type="InterPro" id="IPR005760">
    <property type="entry name" value="A/G_AdeGlyc_MutY"/>
</dbReference>
<evidence type="ECO:0000256" key="4">
    <source>
        <dbReference type="ARBA" id="ARBA00012045"/>
    </source>
</evidence>
<accession>A0A2S7XNK4</accession>
<dbReference type="InterPro" id="IPR003265">
    <property type="entry name" value="HhH-GPD_domain"/>
</dbReference>
<dbReference type="EC" id="3.2.2.31" evidence="4 14"/>
<evidence type="ECO:0000313" key="16">
    <source>
        <dbReference type="EMBL" id="PQJ95018.1"/>
    </source>
</evidence>
<evidence type="ECO:0000256" key="2">
    <source>
        <dbReference type="ARBA" id="ARBA00002933"/>
    </source>
</evidence>
<evidence type="ECO:0000256" key="12">
    <source>
        <dbReference type="ARBA" id="ARBA00023204"/>
    </source>
</evidence>
<evidence type="ECO:0000313" key="17">
    <source>
        <dbReference type="Proteomes" id="UP000239936"/>
    </source>
</evidence>
<dbReference type="GO" id="GO:0006298">
    <property type="term" value="P:mismatch repair"/>
    <property type="evidence" value="ECO:0007669"/>
    <property type="project" value="TreeGrafter"/>
</dbReference>
<evidence type="ECO:0000256" key="14">
    <source>
        <dbReference type="RuleBase" id="RU365096"/>
    </source>
</evidence>
<dbReference type="OrthoDB" id="9802365at2"/>
<evidence type="ECO:0000256" key="5">
    <source>
        <dbReference type="ARBA" id="ARBA00022023"/>
    </source>
</evidence>
<dbReference type="Pfam" id="PF14815">
    <property type="entry name" value="NUDIX_4"/>
    <property type="match status" value="1"/>
</dbReference>
<comment type="cofactor">
    <cofactor evidence="14">
        <name>[4Fe-4S] cluster</name>
        <dbReference type="ChEBI" id="CHEBI:49883"/>
    </cofactor>
    <text evidence="14">Binds 1 [4Fe-4S] cluster.</text>
</comment>
<dbReference type="GO" id="GO:0035485">
    <property type="term" value="F:adenine/guanine mispair binding"/>
    <property type="evidence" value="ECO:0007669"/>
    <property type="project" value="TreeGrafter"/>
</dbReference>
<evidence type="ECO:0000256" key="11">
    <source>
        <dbReference type="ARBA" id="ARBA00023014"/>
    </source>
</evidence>
<dbReference type="SUPFAM" id="SSF48150">
    <property type="entry name" value="DNA-glycosylase"/>
    <property type="match status" value="1"/>
</dbReference>
<comment type="function">
    <text evidence="2">Adenine glycosylase active on G-A mispairs. MutY also corrects error-prone DNA synthesis past GO lesions which are due to the oxidatively damaged form of guanine: 7,8-dihydro-8-oxoguanine (8-oxo-dGTP).</text>
</comment>
<keyword evidence="17" id="KW-1185">Reference proteome</keyword>
<dbReference type="GO" id="GO:0006284">
    <property type="term" value="P:base-excision repair"/>
    <property type="evidence" value="ECO:0007669"/>
    <property type="project" value="UniProtKB-UniRule"/>
</dbReference>
<dbReference type="InterPro" id="IPR000445">
    <property type="entry name" value="HhH_motif"/>
</dbReference>
<dbReference type="GO" id="GO:0032357">
    <property type="term" value="F:oxidized purine DNA binding"/>
    <property type="evidence" value="ECO:0007669"/>
    <property type="project" value="TreeGrafter"/>
</dbReference>
<dbReference type="NCBIfam" id="TIGR01084">
    <property type="entry name" value="mutY"/>
    <property type="match status" value="1"/>
</dbReference>
<dbReference type="Gene3D" id="1.10.1670.10">
    <property type="entry name" value="Helix-hairpin-Helix base-excision DNA repair enzymes (C-terminal)"/>
    <property type="match status" value="1"/>
</dbReference>
<comment type="catalytic activity">
    <reaction evidence="1 14">
        <text>Hydrolyzes free adenine bases from 7,8-dihydro-8-oxoguanine:adenine mismatched double-stranded DNA, leaving an apurinic site.</text>
        <dbReference type="EC" id="3.2.2.31"/>
    </reaction>
</comment>
<reference evidence="16 17" key="1">
    <citation type="submission" date="2018-01" db="EMBL/GenBank/DDBJ databases">
        <title>The complete genome sequence of Chromatium okenii LaCa, a purple sulfur bacterium with a turbulent life.</title>
        <authorList>
            <person name="Luedin S.M."/>
            <person name="Liechti N."/>
            <person name="Storelli N."/>
            <person name="Danza F."/>
            <person name="Wittwer M."/>
            <person name="Pothier J.F."/>
            <person name="Tonolla M.A."/>
        </authorList>
    </citation>
    <scope>NUCLEOTIDE SEQUENCE [LARGE SCALE GENOMIC DNA]</scope>
    <source>
        <strain evidence="16 17">LaCa</strain>
    </source>
</reference>
<dbReference type="CDD" id="cd03431">
    <property type="entry name" value="NUDIX_DNA_Glycosylase_C-MutY"/>
    <property type="match status" value="1"/>
</dbReference>
<dbReference type="PANTHER" id="PTHR42944:SF1">
    <property type="entry name" value="ADENINE DNA GLYCOSYLASE"/>
    <property type="match status" value="1"/>
</dbReference>
<dbReference type="InterPro" id="IPR011257">
    <property type="entry name" value="DNA_glycosylase"/>
</dbReference>
<keyword evidence="7" id="KW-0479">Metal-binding</keyword>
<organism evidence="16 17">
    <name type="scientific">Chromatium okenii</name>
    <dbReference type="NCBI Taxonomy" id="61644"/>
    <lineage>
        <taxon>Bacteria</taxon>
        <taxon>Pseudomonadati</taxon>
        <taxon>Pseudomonadota</taxon>
        <taxon>Gammaproteobacteria</taxon>
        <taxon>Chromatiales</taxon>
        <taxon>Chromatiaceae</taxon>
        <taxon>Chromatium</taxon>
    </lineage>
</organism>
<sequence length="357" mass="39907">MTDFSPNNFAAALLIWFDQHGRHHLPWQHNPTPYRVWVSEILLQQTQVSVVIPYFQRFIAQFPTVQILADAPLDAVLAVWAGLGYYARARNLHRAAQCIRDQHQGEFPLDLKQLQALPGIGRSTAGAILALATNQSQPILDGNVKRVLTRCFAIDGWPGQPAVEAQLWTLAAQLTPTLCVAAYTQAMMDLGATVCTRHAPACDRCPLTARCRARIEQRQQQLPAPRPRQPLPERLVMVAIIRNSRGEILLERRAPSGIWGGLWSVPEISGDPIAWCVERFGERPQQLTTLRPRRHTLTHLRLNLQPVIMQLNGVNHEGIDQTHQRWLADGDLATIGLPAPIQKLLTAMLTFTPPGID</sequence>
<evidence type="ECO:0000256" key="6">
    <source>
        <dbReference type="ARBA" id="ARBA00022485"/>
    </source>
</evidence>
<proteinExistence type="inferred from homology"/>
<dbReference type="EMBL" id="PPGH01000038">
    <property type="protein sequence ID" value="PQJ95018.1"/>
    <property type="molecule type" value="Genomic_DNA"/>
</dbReference>